<dbReference type="SUPFAM" id="SSF50978">
    <property type="entry name" value="WD40 repeat-like"/>
    <property type="match status" value="1"/>
</dbReference>
<keyword evidence="1 6" id="KW-0853">WD repeat</keyword>
<dbReference type="PROSITE" id="PS50082">
    <property type="entry name" value="WD_REPEATS_2"/>
    <property type="match status" value="4"/>
</dbReference>
<comment type="function">
    <text evidence="5">Involved in mitochondrial fission. Acts as an adapter protein required to form mitochondrial fission complexes. Formation of these complexes is required to promote constriction and fission of the mitochondrial compartment at a late step in mitochondrial division.</text>
</comment>
<feature type="repeat" description="WD" evidence="6">
    <location>
        <begin position="176"/>
        <end position="217"/>
    </location>
</feature>
<organism evidence="7 8">
    <name type="scientific">Hyaloscypha bicolor E</name>
    <dbReference type="NCBI Taxonomy" id="1095630"/>
    <lineage>
        <taxon>Eukaryota</taxon>
        <taxon>Fungi</taxon>
        <taxon>Dikarya</taxon>
        <taxon>Ascomycota</taxon>
        <taxon>Pezizomycotina</taxon>
        <taxon>Leotiomycetes</taxon>
        <taxon>Helotiales</taxon>
        <taxon>Hyaloscyphaceae</taxon>
        <taxon>Hyaloscypha</taxon>
        <taxon>Hyaloscypha bicolor</taxon>
    </lineage>
</organism>
<sequence length="349" mass="38578">MSPQASCQISCPTTITKLCITPRHVIATTNPGTVIVLEITCEHHNLENDPHKRIIEAGELWDIDWYDLFLVTGNADGTARLWNIENGVKLKEFPEHGDCIHAVLMPDESTVITGTGANTHTIRVWDVASGSCSHKFDHHTRGIIRLKTIGNQLISGSYDQTVRIWDLVTGNELHRLEGHARYPSVFGFNDDETLMAVSCGTGDIKIWRIKDGTYVTTCQGHTWVANQLENRNGNLVSASSDGTIRTWNWEDGSLLHAIDPAHQGISNLTNAVRGMAWTNLYMITGGFRDGLLKVWDKESNVLLLERHVGHTGIGNVVGGEGKVAVSSKVRHGLYQITLWDRGMIDAEGL</sequence>
<accession>A0A2J6SWD8</accession>
<evidence type="ECO:0000256" key="3">
    <source>
        <dbReference type="ARBA" id="ARBA00038415"/>
    </source>
</evidence>
<evidence type="ECO:0000256" key="1">
    <source>
        <dbReference type="ARBA" id="ARBA00022574"/>
    </source>
</evidence>
<dbReference type="PRINTS" id="PR00320">
    <property type="entry name" value="GPROTEINBRPT"/>
</dbReference>
<dbReference type="InterPro" id="IPR001680">
    <property type="entry name" value="WD40_rpt"/>
</dbReference>
<dbReference type="Pfam" id="PF00400">
    <property type="entry name" value="WD40"/>
    <property type="match status" value="4"/>
</dbReference>
<dbReference type="PROSITE" id="PS00678">
    <property type="entry name" value="WD_REPEATS_1"/>
    <property type="match status" value="1"/>
</dbReference>
<dbReference type="GO" id="GO:1990234">
    <property type="term" value="C:transferase complex"/>
    <property type="evidence" value="ECO:0007669"/>
    <property type="project" value="UniProtKB-ARBA"/>
</dbReference>
<dbReference type="AlphaFoldDB" id="A0A2J6SWD8"/>
<evidence type="ECO:0000313" key="8">
    <source>
        <dbReference type="Proteomes" id="UP000235371"/>
    </source>
</evidence>
<dbReference type="Gene3D" id="2.130.10.10">
    <property type="entry name" value="YVTN repeat-like/Quinoprotein amine dehydrogenase"/>
    <property type="match status" value="2"/>
</dbReference>
<evidence type="ECO:0000256" key="2">
    <source>
        <dbReference type="ARBA" id="ARBA00022737"/>
    </source>
</evidence>
<dbReference type="InterPro" id="IPR015943">
    <property type="entry name" value="WD40/YVTN_repeat-like_dom_sf"/>
</dbReference>
<dbReference type="GeneID" id="36589199"/>
<gene>
    <name evidence="7" type="ORF">K444DRAFT_617418</name>
</gene>
<name>A0A2J6SWD8_9HELO</name>
<evidence type="ECO:0000256" key="6">
    <source>
        <dbReference type="PROSITE-ProRule" id="PRU00221"/>
    </source>
</evidence>
<dbReference type="OrthoDB" id="5133000at2759"/>
<protein>
    <recommendedName>
        <fullName evidence="4">Mitochondrial division protein 1</fullName>
    </recommendedName>
</protein>
<dbReference type="Proteomes" id="UP000235371">
    <property type="component" value="Unassembled WGS sequence"/>
</dbReference>
<keyword evidence="2" id="KW-0677">Repeat</keyword>
<feature type="repeat" description="WD" evidence="6">
    <location>
        <begin position="235"/>
        <end position="257"/>
    </location>
</feature>
<dbReference type="InterPro" id="IPR019775">
    <property type="entry name" value="WD40_repeat_CS"/>
</dbReference>
<dbReference type="SMART" id="SM00320">
    <property type="entry name" value="WD40"/>
    <property type="match status" value="6"/>
</dbReference>
<dbReference type="STRING" id="1095630.A0A2J6SWD8"/>
<feature type="repeat" description="WD" evidence="6">
    <location>
        <begin position="150"/>
        <end position="175"/>
    </location>
</feature>
<dbReference type="PANTHER" id="PTHR22847">
    <property type="entry name" value="WD40 REPEAT PROTEIN"/>
    <property type="match status" value="1"/>
</dbReference>
<evidence type="ECO:0000256" key="5">
    <source>
        <dbReference type="ARBA" id="ARBA00043913"/>
    </source>
</evidence>
<feature type="repeat" description="WD" evidence="6">
    <location>
        <begin position="69"/>
        <end position="92"/>
    </location>
</feature>
<reference evidence="7 8" key="1">
    <citation type="submission" date="2016-04" db="EMBL/GenBank/DDBJ databases">
        <title>A degradative enzymes factory behind the ericoid mycorrhizal symbiosis.</title>
        <authorList>
            <consortium name="DOE Joint Genome Institute"/>
            <person name="Martino E."/>
            <person name="Morin E."/>
            <person name="Grelet G."/>
            <person name="Kuo A."/>
            <person name="Kohler A."/>
            <person name="Daghino S."/>
            <person name="Barry K."/>
            <person name="Choi C."/>
            <person name="Cichocki N."/>
            <person name="Clum A."/>
            <person name="Copeland A."/>
            <person name="Hainaut M."/>
            <person name="Haridas S."/>
            <person name="Labutti K."/>
            <person name="Lindquist E."/>
            <person name="Lipzen A."/>
            <person name="Khouja H.-R."/>
            <person name="Murat C."/>
            <person name="Ohm R."/>
            <person name="Olson A."/>
            <person name="Spatafora J."/>
            <person name="Veneault-Fourrey C."/>
            <person name="Henrissat B."/>
            <person name="Grigoriev I."/>
            <person name="Martin F."/>
            <person name="Perotto S."/>
        </authorList>
    </citation>
    <scope>NUCLEOTIDE SEQUENCE [LARGE SCALE GENOMIC DNA]</scope>
    <source>
        <strain evidence="7 8">E</strain>
    </source>
</reference>
<dbReference type="InParanoid" id="A0A2J6SWD8"/>
<dbReference type="PANTHER" id="PTHR22847:SF637">
    <property type="entry name" value="WD REPEAT DOMAIN 5B"/>
    <property type="match status" value="1"/>
</dbReference>
<dbReference type="InterPro" id="IPR036322">
    <property type="entry name" value="WD40_repeat_dom_sf"/>
</dbReference>
<proteinExistence type="inferred from homology"/>
<evidence type="ECO:0000313" key="7">
    <source>
        <dbReference type="EMBL" id="PMD54973.1"/>
    </source>
</evidence>
<evidence type="ECO:0000256" key="4">
    <source>
        <dbReference type="ARBA" id="ARBA00039789"/>
    </source>
</evidence>
<dbReference type="RefSeq" id="XP_024731877.1">
    <property type="nucleotide sequence ID" value="XM_024881122.1"/>
</dbReference>
<dbReference type="EMBL" id="KZ613856">
    <property type="protein sequence ID" value="PMD54973.1"/>
    <property type="molecule type" value="Genomic_DNA"/>
</dbReference>
<dbReference type="InterPro" id="IPR020472">
    <property type="entry name" value="WD40_PAC1"/>
</dbReference>
<keyword evidence="8" id="KW-1185">Reference proteome</keyword>
<comment type="similarity">
    <text evidence="3">Belongs to the WD repeat MDV1/CAF4 family.</text>
</comment>